<feature type="transmembrane region" description="Helical" evidence="2">
    <location>
        <begin position="16"/>
        <end position="34"/>
    </location>
</feature>
<feature type="transmembrane region" description="Helical" evidence="2">
    <location>
        <begin position="147"/>
        <end position="167"/>
    </location>
</feature>
<feature type="transmembrane region" description="Helical" evidence="2">
    <location>
        <begin position="117"/>
        <end position="135"/>
    </location>
</feature>
<evidence type="ECO:0000256" key="2">
    <source>
        <dbReference type="SAM" id="Phobius"/>
    </source>
</evidence>
<feature type="transmembrane region" description="Helical" evidence="2">
    <location>
        <begin position="174"/>
        <end position="200"/>
    </location>
</feature>
<feature type="transmembrane region" description="Helical" evidence="2">
    <location>
        <begin position="349"/>
        <end position="369"/>
    </location>
</feature>
<feature type="region of interest" description="Disordered" evidence="1">
    <location>
        <begin position="525"/>
        <end position="546"/>
    </location>
</feature>
<proteinExistence type="predicted"/>
<keyword evidence="4" id="KW-1185">Reference proteome</keyword>
<evidence type="ECO:0008006" key="5">
    <source>
        <dbReference type="Google" id="ProtNLM"/>
    </source>
</evidence>
<accession>A0ABQ6F8Y1</accession>
<organism evidence="3 4">
    <name type="scientific">Zoogloea oryzae</name>
    <dbReference type="NCBI Taxonomy" id="310767"/>
    <lineage>
        <taxon>Bacteria</taxon>
        <taxon>Pseudomonadati</taxon>
        <taxon>Pseudomonadota</taxon>
        <taxon>Betaproteobacteria</taxon>
        <taxon>Rhodocyclales</taxon>
        <taxon>Zoogloeaceae</taxon>
        <taxon>Zoogloea</taxon>
    </lineage>
</organism>
<dbReference type="RefSeq" id="WP_284186827.1">
    <property type="nucleotide sequence ID" value="NZ_BSPX01000007.1"/>
</dbReference>
<protein>
    <recommendedName>
        <fullName evidence="5">Glycosyltransferase RgtA/B/C/D-like domain-containing protein</fullName>
    </recommendedName>
</protein>
<dbReference type="EMBL" id="BSPX01000007">
    <property type="protein sequence ID" value="GLT21379.1"/>
    <property type="molecule type" value="Genomic_DNA"/>
</dbReference>
<feature type="transmembrane region" description="Helical" evidence="2">
    <location>
        <begin position="78"/>
        <end position="105"/>
    </location>
</feature>
<evidence type="ECO:0000313" key="3">
    <source>
        <dbReference type="EMBL" id="GLT21379.1"/>
    </source>
</evidence>
<evidence type="ECO:0000313" key="4">
    <source>
        <dbReference type="Proteomes" id="UP001157167"/>
    </source>
</evidence>
<sequence>MTSGSTSSPAFPRTPAFVVILVALLAVALPRLMVVGGLPTTDEGFQAYYAQIMHASLAGGHGLPDTGPLMFYSLLVNWVFAFGANPMIALRLVDMLVAVAAGYALYRVVEVESRSRLGALLIALLFLFTMNHPTFTQHGFKNSIHAAYLPLFTALWLGLTAPANATARRWLGVGALLSVAVLLRETFLPLMALGALAVLVGHGTRAFGRLVVGAAGAGLLITGAILAARGGIAATLEGYRDAGLVYAAIADKRVEFFFNYGGQALREGTVALIVAGVGLVVTLARSLGGSWLTSLPRLAFWLAAALIPLIEPASKIGFPYHFGVCLPGLAGLAALGWRNACEGGPAMRRNLAAGALGIALLAMVIPRLGPLSANWPQTREALASFQTGDWPASFTEKTNYLLAAQAIRQATPPGGTVAISGFMFTLYPLTGHVPPAPELANLSATLIKLGLSGPALRDALLRCPPDVLMTTSRTDWPGGPDLLAAVRDTGIYAQVAEIPTTNDRAYGAFGGLVFRRTEARACTHGSATGRSEAPAHRAATHHNALK</sequence>
<name>A0ABQ6F8Y1_9RHOO</name>
<comment type="caution">
    <text evidence="3">The sequence shown here is derived from an EMBL/GenBank/DDBJ whole genome shotgun (WGS) entry which is preliminary data.</text>
</comment>
<keyword evidence="2" id="KW-1133">Transmembrane helix</keyword>
<feature type="transmembrane region" description="Helical" evidence="2">
    <location>
        <begin position="270"/>
        <end position="292"/>
    </location>
</feature>
<dbReference type="Proteomes" id="UP001157167">
    <property type="component" value="Unassembled WGS sequence"/>
</dbReference>
<evidence type="ECO:0000256" key="1">
    <source>
        <dbReference type="SAM" id="MobiDB-lite"/>
    </source>
</evidence>
<reference evidence="4" key="1">
    <citation type="journal article" date="2019" name="Int. J. Syst. Evol. Microbiol.">
        <title>The Global Catalogue of Microorganisms (GCM) 10K type strain sequencing project: providing services to taxonomists for standard genome sequencing and annotation.</title>
        <authorList>
            <consortium name="The Broad Institute Genomics Platform"/>
            <consortium name="The Broad Institute Genome Sequencing Center for Infectious Disease"/>
            <person name="Wu L."/>
            <person name="Ma J."/>
        </authorList>
    </citation>
    <scope>NUCLEOTIDE SEQUENCE [LARGE SCALE GENOMIC DNA]</scope>
    <source>
        <strain evidence="4">NBRC 102407</strain>
    </source>
</reference>
<keyword evidence="2" id="KW-0472">Membrane</keyword>
<feature type="transmembrane region" description="Helical" evidence="2">
    <location>
        <begin position="206"/>
        <end position="228"/>
    </location>
</feature>
<gene>
    <name evidence="3" type="ORF">GCM10007933_08310</name>
</gene>
<keyword evidence="2" id="KW-0812">Transmembrane</keyword>
<feature type="transmembrane region" description="Helical" evidence="2">
    <location>
        <begin position="318"/>
        <end position="337"/>
    </location>
</feature>